<dbReference type="InterPro" id="IPR027417">
    <property type="entry name" value="P-loop_NTPase"/>
</dbReference>
<accession>A0A4Y7SDK8</accession>
<evidence type="ECO:0000313" key="2">
    <source>
        <dbReference type="EMBL" id="TEB19848.1"/>
    </source>
</evidence>
<gene>
    <name evidence="2" type="ORF">FA13DRAFT_304986</name>
</gene>
<organism evidence="2 3">
    <name type="scientific">Coprinellus micaceus</name>
    <name type="common">Glistening ink-cap mushroom</name>
    <name type="synonym">Coprinus micaceus</name>
    <dbReference type="NCBI Taxonomy" id="71717"/>
    <lineage>
        <taxon>Eukaryota</taxon>
        <taxon>Fungi</taxon>
        <taxon>Dikarya</taxon>
        <taxon>Basidiomycota</taxon>
        <taxon>Agaricomycotina</taxon>
        <taxon>Agaricomycetes</taxon>
        <taxon>Agaricomycetidae</taxon>
        <taxon>Agaricales</taxon>
        <taxon>Agaricineae</taxon>
        <taxon>Psathyrellaceae</taxon>
        <taxon>Coprinellus</taxon>
    </lineage>
</organism>
<dbReference type="GO" id="GO:0005525">
    <property type="term" value="F:GTP binding"/>
    <property type="evidence" value="ECO:0007669"/>
    <property type="project" value="InterPro"/>
</dbReference>
<comment type="caution">
    <text evidence="2">The sequence shown here is derived from an EMBL/GenBank/DDBJ whole genome shotgun (WGS) entry which is preliminary data.</text>
</comment>
<name>A0A4Y7SDK8_COPMI</name>
<feature type="domain" description="Septin-type G" evidence="1">
    <location>
        <begin position="55"/>
        <end position="150"/>
    </location>
</feature>
<protein>
    <recommendedName>
        <fullName evidence="1">Septin-type G domain-containing protein</fullName>
    </recommendedName>
</protein>
<dbReference type="STRING" id="71717.A0A4Y7SDK8"/>
<dbReference type="Proteomes" id="UP000298030">
    <property type="component" value="Unassembled WGS sequence"/>
</dbReference>
<dbReference type="EMBL" id="QPFP01000168">
    <property type="protein sequence ID" value="TEB19848.1"/>
    <property type="molecule type" value="Genomic_DNA"/>
</dbReference>
<dbReference type="AlphaFoldDB" id="A0A4Y7SDK8"/>
<dbReference type="Pfam" id="PF00735">
    <property type="entry name" value="Septin"/>
    <property type="match status" value="1"/>
</dbReference>
<dbReference type="CDD" id="cd00882">
    <property type="entry name" value="Ras_like_GTPase"/>
    <property type="match status" value="1"/>
</dbReference>
<dbReference type="OrthoDB" id="2130433at2759"/>
<dbReference type="SUPFAM" id="SSF52540">
    <property type="entry name" value="P-loop containing nucleoside triphosphate hydrolases"/>
    <property type="match status" value="1"/>
</dbReference>
<dbReference type="InterPro" id="IPR030379">
    <property type="entry name" value="G_SEPTIN_dom"/>
</dbReference>
<reference evidence="2 3" key="1">
    <citation type="journal article" date="2019" name="Nat. Ecol. Evol.">
        <title>Megaphylogeny resolves global patterns of mushroom evolution.</title>
        <authorList>
            <person name="Varga T."/>
            <person name="Krizsan K."/>
            <person name="Foldi C."/>
            <person name="Dima B."/>
            <person name="Sanchez-Garcia M."/>
            <person name="Sanchez-Ramirez S."/>
            <person name="Szollosi G.J."/>
            <person name="Szarkandi J.G."/>
            <person name="Papp V."/>
            <person name="Albert L."/>
            <person name="Andreopoulos W."/>
            <person name="Angelini C."/>
            <person name="Antonin V."/>
            <person name="Barry K.W."/>
            <person name="Bougher N.L."/>
            <person name="Buchanan P."/>
            <person name="Buyck B."/>
            <person name="Bense V."/>
            <person name="Catcheside P."/>
            <person name="Chovatia M."/>
            <person name="Cooper J."/>
            <person name="Damon W."/>
            <person name="Desjardin D."/>
            <person name="Finy P."/>
            <person name="Geml J."/>
            <person name="Haridas S."/>
            <person name="Hughes K."/>
            <person name="Justo A."/>
            <person name="Karasinski D."/>
            <person name="Kautmanova I."/>
            <person name="Kiss B."/>
            <person name="Kocsube S."/>
            <person name="Kotiranta H."/>
            <person name="LaButti K.M."/>
            <person name="Lechner B.E."/>
            <person name="Liimatainen K."/>
            <person name="Lipzen A."/>
            <person name="Lukacs Z."/>
            <person name="Mihaltcheva S."/>
            <person name="Morgado L.N."/>
            <person name="Niskanen T."/>
            <person name="Noordeloos M.E."/>
            <person name="Ohm R.A."/>
            <person name="Ortiz-Santana B."/>
            <person name="Ovrebo C."/>
            <person name="Racz N."/>
            <person name="Riley R."/>
            <person name="Savchenko A."/>
            <person name="Shiryaev A."/>
            <person name="Soop K."/>
            <person name="Spirin V."/>
            <person name="Szebenyi C."/>
            <person name="Tomsovsky M."/>
            <person name="Tulloss R.E."/>
            <person name="Uehling J."/>
            <person name="Grigoriev I.V."/>
            <person name="Vagvolgyi C."/>
            <person name="Papp T."/>
            <person name="Martin F.M."/>
            <person name="Miettinen O."/>
            <person name="Hibbett D.S."/>
            <person name="Nagy L.G."/>
        </authorList>
    </citation>
    <scope>NUCLEOTIDE SEQUENCE [LARGE SCALE GENOMIC DNA]</scope>
    <source>
        <strain evidence="2 3">FP101781</strain>
    </source>
</reference>
<sequence>MATTSQDVGAPREFMLSNSNGVAVQHFGLGTGKVAGERNEAPSGTTVPFQLRPTDVVVLVMGIVGAGRSTFINALLPANHMEKKMAVGPSGSLAACTKTAECVVLDSDDLAPILGHKPNYRLVLVDTPGFDSADKTDSDGVLKEIVEWSKSWYAFCRHSESASLFLQVTTWTEMLWRRHFYARSFHRPIPSPIGLCHREQDPQVMLCFDSRRSRNFEVGIP</sequence>
<dbReference type="Gene3D" id="3.40.50.300">
    <property type="entry name" value="P-loop containing nucleotide triphosphate hydrolases"/>
    <property type="match status" value="1"/>
</dbReference>
<evidence type="ECO:0000259" key="1">
    <source>
        <dbReference type="Pfam" id="PF00735"/>
    </source>
</evidence>
<proteinExistence type="predicted"/>
<evidence type="ECO:0000313" key="3">
    <source>
        <dbReference type="Proteomes" id="UP000298030"/>
    </source>
</evidence>
<keyword evidence="3" id="KW-1185">Reference proteome</keyword>